<dbReference type="EC" id="2.7.10.1" evidence="2"/>
<dbReference type="RefSeq" id="XP_001311143.1">
    <property type="nucleotide sequence ID" value="XM_001311142.1"/>
</dbReference>
<sequence length="348" mass="37255">MTNYIQISLYDKSKGSRNVNEDSDIYKILRYPCSSNTQSCTPYVVTLSRGLYRIELFGASGGYPNNDPNLAGRGSYTSGHLIVRHEMKLYVYLSQQGTLNGQRTFNGGGRGNSRAGSGGGSSDIRLVAGEWDDFESLKSRIMVAAGGVGGHLTFAYFTGTHGGNLTGFNGISMIENCDYLGHITEAIGATQERGGISGKGDVETAEDGKFGWAGNPFSSDKVYTSGGSGGYFGGAGSAVAYCIVGIGSSGSSFISGHNGCNAILNTSTSQERIYLSNQSIHYSGIKFFSTVMKSGYESFPSPASDLAPRKDLGNGYAVISFISYELCSGKSFMNYFKFFFFFEIFISQ</sequence>
<evidence type="ECO:0000256" key="8">
    <source>
        <dbReference type="ARBA" id="ARBA00022777"/>
    </source>
</evidence>
<evidence type="ECO:0000256" key="4">
    <source>
        <dbReference type="ARBA" id="ARBA00022679"/>
    </source>
</evidence>
<evidence type="ECO:0000256" key="7">
    <source>
        <dbReference type="ARBA" id="ARBA00022741"/>
    </source>
</evidence>
<keyword evidence="8" id="KW-0418">Kinase</keyword>
<feature type="domain" description="ALK/LTK-like glycine-rich" evidence="16">
    <location>
        <begin position="43"/>
        <end position="322"/>
    </location>
</feature>
<keyword evidence="11" id="KW-0472">Membrane</keyword>
<keyword evidence="15" id="KW-0325">Glycoprotein</keyword>
<dbReference type="VEuPathDB" id="TrichDB:TVAGG3_0390850"/>
<keyword evidence="12" id="KW-0829">Tyrosine-protein kinase</keyword>
<keyword evidence="3" id="KW-1003">Cell membrane</keyword>
<protein>
    <recommendedName>
        <fullName evidence="2">receptor protein-tyrosine kinase</fullName>
        <ecNumber evidence="2">2.7.10.1</ecNumber>
    </recommendedName>
</protein>
<organism evidence="17 18">
    <name type="scientific">Trichomonas vaginalis (strain ATCC PRA-98 / G3)</name>
    <dbReference type="NCBI Taxonomy" id="412133"/>
    <lineage>
        <taxon>Eukaryota</taxon>
        <taxon>Metamonada</taxon>
        <taxon>Parabasalia</taxon>
        <taxon>Trichomonadida</taxon>
        <taxon>Trichomonadidae</taxon>
        <taxon>Trichomonas</taxon>
    </lineage>
</organism>
<evidence type="ECO:0000313" key="17">
    <source>
        <dbReference type="EMBL" id="EAX98213.1"/>
    </source>
</evidence>
<dbReference type="GO" id="GO:0005886">
    <property type="term" value="C:plasma membrane"/>
    <property type="evidence" value="ECO:0007669"/>
    <property type="project" value="UniProtKB-SubCell"/>
</dbReference>
<dbReference type="GO" id="GO:0004714">
    <property type="term" value="F:transmembrane receptor protein tyrosine kinase activity"/>
    <property type="evidence" value="ECO:0007669"/>
    <property type="project" value="UniProtKB-EC"/>
</dbReference>
<evidence type="ECO:0000256" key="3">
    <source>
        <dbReference type="ARBA" id="ARBA00022475"/>
    </source>
</evidence>
<dbReference type="AlphaFoldDB" id="A2FA77"/>
<evidence type="ECO:0000256" key="11">
    <source>
        <dbReference type="ARBA" id="ARBA00023136"/>
    </source>
</evidence>
<keyword evidence="18" id="KW-1185">Reference proteome</keyword>
<evidence type="ECO:0000256" key="13">
    <source>
        <dbReference type="ARBA" id="ARBA00023157"/>
    </source>
</evidence>
<keyword evidence="5" id="KW-0812">Transmembrane</keyword>
<dbReference type="Proteomes" id="UP000001542">
    <property type="component" value="Unassembled WGS sequence"/>
</dbReference>
<keyword evidence="7" id="KW-0547">Nucleotide-binding</keyword>
<keyword evidence="14" id="KW-0675">Receptor</keyword>
<evidence type="ECO:0000256" key="12">
    <source>
        <dbReference type="ARBA" id="ARBA00023137"/>
    </source>
</evidence>
<dbReference type="SMR" id="A2FA77"/>
<keyword evidence="13" id="KW-1015">Disulfide bond</keyword>
<keyword evidence="4" id="KW-0808">Transferase</keyword>
<evidence type="ECO:0000256" key="6">
    <source>
        <dbReference type="ARBA" id="ARBA00022729"/>
    </source>
</evidence>
<accession>A2FA77</accession>
<dbReference type="InterPro" id="IPR055163">
    <property type="entry name" value="ALK/LTK-like_GRD"/>
</dbReference>
<keyword evidence="10" id="KW-1133">Transmembrane helix</keyword>
<dbReference type="EMBL" id="DS113684">
    <property type="protein sequence ID" value="EAX98213.1"/>
    <property type="molecule type" value="Genomic_DNA"/>
</dbReference>
<evidence type="ECO:0000259" key="16">
    <source>
        <dbReference type="Pfam" id="PF12810"/>
    </source>
</evidence>
<dbReference type="InParanoid" id="A2FA77"/>
<dbReference type="KEGG" id="tva:4756008"/>
<evidence type="ECO:0000256" key="9">
    <source>
        <dbReference type="ARBA" id="ARBA00022840"/>
    </source>
</evidence>
<dbReference type="Pfam" id="PF12810">
    <property type="entry name" value="ALK_LTK_GRD"/>
    <property type="match status" value="1"/>
</dbReference>
<evidence type="ECO:0000256" key="5">
    <source>
        <dbReference type="ARBA" id="ARBA00022692"/>
    </source>
</evidence>
<evidence type="ECO:0000313" key="18">
    <source>
        <dbReference type="Proteomes" id="UP000001542"/>
    </source>
</evidence>
<reference evidence="17" key="1">
    <citation type="submission" date="2006-10" db="EMBL/GenBank/DDBJ databases">
        <authorList>
            <person name="Amadeo P."/>
            <person name="Zhao Q."/>
            <person name="Wortman J."/>
            <person name="Fraser-Liggett C."/>
            <person name="Carlton J."/>
        </authorList>
    </citation>
    <scope>NUCLEOTIDE SEQUENCE</scope>
    <source>
        <strain evidence="17">G3</strain>
    </source>
</reference>
<name>A2FA77_TRIV3</name>
<proteinExistence type="predicted"/>
<comment type="subcellular location">
    <subcellularLocation>
        <location evidence="1">Cell membrane</location>
        <topology evidence="1">Single-pass type I membrane protein</topology>
    </subcellularLocation>
</comment>
<dbReference type="GO" id="GO:0005524">
    <property type="term" value="F:ATP binding"/>
    <property type="evidence" value="ECO:0007669"/>
    <property type="project" value="UniProtKB-KW"/>
</dbReference>
<evidence type="ECO:0000256" key="10">
    <source>
        <dbReference type="ARBA" id="ARBA00022989"/>
    </source>
</evidence>
<reference evidence="17" key="2">
    <citation type="journal article" date="2007" name="Science">
        <title>Draft genome sequence of the sexually transmitted pathogen Trichomonas vaginalis.</title>
        <authorList>
            <person name="Carlton J.M."/>
            <person name="Hirt R.P."/>
            <person name="Silva J.C."/>
            <person name="Delcher A.L."/>
            <person name="Schatz M."/>
            <person name="Zhao Q."/>
            <person name="Wortman J.R."/>
            <person name="Bidwell S.L."/>
            <person name="Alsmark U.C.M."/>
            <person name="Besteiro S."/>
            <person name="Sicheritz-Ponten T."/>
            <person name="Noel C.J."/>
            <person name="Dacks J.B."/>
            <person name="Foster P.G."/>
            <person name="Simillion C."/>
            <person name="Van de Peer Y."/>
            <person name="Miranda-Saavedra D."/>
            <person name="Barton G.J."/>
            <person name="Westrop G.D."/>
            <person name="Mueller S."/>
            <person name="Dessi D."/>
            <person name="Fiori P.L."/>
            <person name="Ren Q."/>
            <person name="Paulsen I."/>
            <person name="Zhang H."/>
            <person name="Bastida-Corcuera F.D."/>
            <person name="Simoes-Barbosa A."/>
            <person name="Brown M.T."/>
            <person name="Hayes R.D."/>
            <person name="Mukherjee M."/>
            <person name="Okumura C.Y."/>
            <person name="Schneider R."/>
            <person name="Smith A.J."/>
            <person name="Vanacova S."/>
            <person name="Villalvazo M."/>
            <person name="Haas B.J."/>
            <person name="Pertea M."/>
            <person name="Feldblyum T.V."/>
            <person name="Utterback T.R."/>
            <person name="Shu C.L."/>
            <person name="Osoegawa K."/>
            <person name="de Jong P.J."/>
            <person name="Hrdy I."/>
            <person name="Horvathova L."/>
            <person name="Zubacova Z."/>
            <person name="Dolezal P."/>
            <person name="Malik S.B."/>
            <person name="Logsdon J.M. Jr."/>
            <person name="Henze K."/>
            <person name="Gupta A."/>
            <person name="Wang C.C."/>
            <person name="Dunne R.L."/>
            <person name="Upcroft J.A."/>
            <person name="Upcroft P."/>
            <person name="White O."/>
            <person name="Salzberg S.L."/>
            <person name="Tang P."/>
            <person name="Chiu C.-H."/>
            <person name="Lee Y.-S."/>
            <person name="Embley T.M."/>
            <person name="Coombs G.H."/>
            <person name="Mottram J.C."/>
            <person name="Tachezy J."/>
            <person name="Fraser-Liggett C.M."/>
            <person name="Johnson P.J."/>
        </authorList>
    </citation>
    <scope>NUCLEOTIDE SEQUENCE [LARGE SCALE GENOMIC DNA]</scope>
    <source>
        <strain evidence="17">G3</strain>
    </source>
</reference>
<evidence type="ECO:0000256" key="2">
    <source>
        <dbReference type="ARBA" id="ARBA00011902"/>
    </source>
</evidence>
<gene>
    <name evidence="17" type="ORF">TVAG_263300</name>
</gene>
<evidence type="ECO:0000256" key="14">
    <source>
        <dbReference type="ARBA" id="ARBA00023170"/>
    </source>
</evidence>
<evidence type="ECO:0000256" key="1">
    <source>
        <dbReference type="ARBA" id="ARBA00004251"/>
    </source>
</evidence>
<keyword evidence="9" id="KW-0067">ATP-binding</keyword>
<evidence type="ECO:0000256" key="15">
    <source>
        <dbReference type="ARBA" id="ARBA00023180"/>
    </source>
</evidence>
<dbReference type="VEuPathDB" id="TrichDB:TVAG_263300"/>
<keyword evidence="6" id="KW-0732">Signal</keyword>